<dbReference type="SUPFAM" id="SSF52096">
    <property type="entry name" value="ClpP/crotonase"/>
    <property type="match status" value="1"/>
</dbReference>
<accession>A0A1G8SQI8</accession>
<gene>
    <name evidence="3" type="ORF">SAMN05421874_101394</name>
</gene>
<dbReference type="GO" id="GO:0006635">
    <property type="term" value="P:fatty acid beta-oxidation"/>
    <property type="evidence" value="ECO:0007669"/>
    <property type="project" value="TreeGrafter"/>
</dbReference>
<evidence type="ECO:0000313" key="3">
    <source>
        <dbReference type="EMBL" id="SDJ30880.1"/>
    </source>
</evidence>
<dbReference type="PANTHER" id="PTHR11941:SF133">
    <property type="entry name" value="1,2-EPOXYPHENYLACETYL-COA ISOMERASE"/>
    <property type="match status" value="1"/>
</dbReference>
<dbReference type="CDD" id="cd06558">
    <property type="entry name" value="crotonase-like"/>
    <property type="match status" value="1"/>
</dbReference>
<keyword evidence="4" id="KW-1185">Reference proteome</keyword>
<dbReference type="Pfam" id="PF00378">
    <property type="entry name" value="ECH_1"/>
    <property type="match status" value="1"/>
</dbReference>
<name>A0A1G8SQI8_9ACTN</name>
<protein>
    <submittedName>
        <fullName evidence="3">Enoyl-CoA hydratase/carnithine racemase</fullName>
    </submittedName>
</protein>
<dbReference type="InterPro" id="IPR029045">
    <property type="entry name" value="ClpP/crotonase-like_dom_sf"/>
</dbReference>
<dbReference type="Gene3D" id="3.90.226.10">
    <property type="entry name" value="2-enoyl-CoA Hydratase, Chain A, domain 1"/>
    <property type="match status" value="1"/>
</dbReference>
<dbReference type="OrthoDB" id="9777711at2"/>
<dbReference type="STRING" id="683260.SAMN05421874_101394"/>
<dbReference type="RefSeq" id="WP_090758878.1">
    <property type="nucleotide sequence ID" value="NZ_FNFB01000001.1"/>
</dbReference>
<evidence type="ECO:0000313" key="4">
    <source>
        <dbReference type="Proteomes" id="UP000198683"/>
    </source>
</evidence>
<dbReference type="Proteomes" id="UP000198683">
    <property type="component" value="Unassembled WGS sequence"/>
</dbReference>
<dbReference type="AlphaFoldDB" id="A0A1G8SQI8"/>
<keyword evidence="2" id="KW-0456">Lyase</keyword>
<comment type="similarity">
    <text evidence="1">Belongs to the enoyl-CoA hydratase/isomerase family.</text>
</comment>
<dbReference type="Gene3D" id="1.10.12.10">
    <property type="entry name" value="Lyase 2-enoyl-coa Hydratase, Chain A, domain 2"/>
    <property type="match status" value="1"/>
</dbReference>
<evidence type="ECO:0000256" key="1">
    <source>
        <dbReference type="ARBA" id="ARBA00005254"/>
    </source>
</evidence>
<dbReference type="PANTHER" id="PTHR11941">
    <property type="entry name" value="ENOYL-COA HYDRATASE-RELATED"/>
    <property type="match status" value="1"/>
</dbReference>
<organism evidence="3 4">
    <name type="scientific">Nonomuraea maritima</name>
    <dbReference type="NCBI Taxonomy" id="683260"/>
    <lineage>
        <taxon>Bacteria</taxon>
        <taxon>Bacillati</taxon>
        <taxon>Actinomycetota</taxon>
        <taxon>Actinomycetes</taxon>
        <taxon>Streptosporangiales</taxon>
        <taxon>Streptosporangiaceae</taxon>
        <taxon>Nonomuraea</taxon>
    </lineage>
</organism>
<evidence type="ECO:0000256" key="2">
    <source>
        <dbReference type="ARBA" id="ARBA00023239"/>
    </source>
</evidence>
<dbReference type="InterPro" id="IPR014748">
    <property type="entry name" value="Enoyl-CoA_hydra_C"/>
</dbReference>
<dbReference type="GO" id="GO:0016829">
    <property type="term" value="F:lyase activity"/>
    <property type="evidence" value="ECO:0007669"/>
    <property type="project" value="UniProtKB-KW"/>
</dbReference>
<reference evidence="3 4" key="1">
    <citation type="submission" date="2016-10" db="EMBL/GenBank/DDBJ databases">
        <authorList>
            <person name="de Groot N.N."/>
        </authorList>
    </citation>
    <scope>NUCLEOTIDE SEQUENCE [LARGE SCALE GENOMIC DNA]</scope>
    <source>
        <strain evidence="3 4">CGMCC 4.5681</strain>
    </source>
</reference>
<dbReference type="EMBL" id="FNFB01000001">
    <property type="protein sequence ID" value="SDJ30880.1"/>
    <property type="molecule type" value="Genomic_DNA"/>
</dbReference>
<proteinExistence type="inferred from homology"/>
<sequence>MAELVLSTLDRGVLTLTFNRPESLNAWTDAMGRRYFDLLAEAEADPEVRAVVVTGAGKGFCAGADFKTLTAIQAGSYEEKPDPRPATFPTTLGKPVIAAVNGACAGLGMVHALVCDLVLTAEEAKWTTAFARRGLIAEYGLSWVLPRIMGQQRAMDVLLSGRIFTGREAYELGLANRAVPGESLLEQAVSYARELAAHSSPASMAVIKRQLWHDWDVTLEASAKAATQEMAASFRRPDFAEGVASFLERRPPNFPPL</sequence>
<dbReference type="InterPro" id="IPR001753">
    <property type="entry name" value="Enoyl-CoA_hydra/iso"/>
</dbReference>